<dbReference type="InterPro" id="IPR013187">
    <property type="entry name" value="F-box-assoc_dom_typ3"/>
</dbReference>
<dbReference type="Pfam" id="PF08268">
    <property type="entry name" value="FBA_3"/>
    <property type="match status" value="1"/>
</dbReference>
<dbReference type="NCBIfam" id="TIGR01640">
    <property type="entry name" value="F_box_assoc_1"/>
    <property type="match status" value="1"/>
</dbReference>
<dbReference type="PANTHER" id="PTHR31790:SF370">
    <property type="entry name" value="F-BOX ONLY PROTEIN 8-LIKE"/>
    <property type="match status" value="1"/>
</dbReference>
<evidence type="ECO:0000259" key="1">
    <source>
        <dbReference type="Pfam" id="PF08268"/>
    </source>
</evidence>
<reference evidence="2 3" key="1">
    <citation type="submission" date="2024-05" db="EMBL/GenBank/DDBJ databases">
        <title>De novo assembly of an allotetraploid wild potato.</title>
        <authorList>
            <person name="Hosaka A.J."/>
        </authorList>
    </citation>
    <scope>NUCLEOTIDE SEQUENCE [LARGE SCALE GENOMIC DNA]</scope>
    <source>
        <tissue evidence="2">Young leaves</tissue>
    </source>
</reference>
<proteinExistence type="predicted"/>
<protein>
    <recommendedName>
        <fullName evidence="1">F-box associated beta-propeller type 3 domain-containing protein</fullName>
    </recommendedName>
</protein>
<sequence length="103" mass="11948">MKGCFLTFLLNSSVPEASDLDYPMKTSFWDIVGSVNGLICLSNNRGKHLCLLNPSIRKHRKLPNFITNIRDATRFSYGFGYDEFHDDYKVVACVDHHREFVFR</sequence>
<name>A0ABD2TU03_9SOLN</name>
<accession>A0ABD2TU03</accession>
<organism evidence="2 3">
    <name type="scientific">Solanum stoloniferum</name>
    <dbReference type="NCBI Taxonomy" id="62892"/>
    <lineage>
        <taxon>Eukaryota</taxon>
        <taxon>Viridiplantae</taxon>
        <taxon>Streptophyta</taxon>
        <taxon>Embryophyta</taxon>
        <taxon>Tracheophyta</taxon>
        <taxon>Spermatophyta</taxon>
        <taxon>Magnoliopsida</taxon>
        <taxon>eudicotyledons</taxon>
        <taxon>Gunneridae</taxon>
        <taxon>Pentapetalae</taxon>
        <taxon>asterids</taxon>
        <taxon>lamiids</taxon>
        <taxon>Solanales</taxon>
        <taxon>Solanaceae</taxon>
        <taxon>Solanoideae</taxon>
        <taxon>Solaneae</taxon>
        <taxon>Solanum</taxon>
    </lineage>
</organism>
<dbReference type="InterPro" id="IPR052361">
    <property type="entry name" value="F-box_domain"/>
</dbReference>
<keyword evidence="3" id="KW-1185">Reference proteome</keyword>
<dbReference type="InterPro" id="IPR017451">
    <property type="entry name" value="F-box-assoc_interact_dom"/>
</dbReference>
<evidence type="ECO:0000313" key="2">
    <source>
        <dbReference type="EMBL" id="KAL3359058.1"/>
    </source>
</evidence>
<dbReference type="Proteomes" id="UP001627284">
    <property type="component" value="Unassembled WGS sequence"/>
</dbReference>
<dbReference type="AlphaFoldDB" id="A0ABD2TU03"/>
<dbReference type="PANTHER" id="PTHR31790">
    <property type="entry name" value="OS02G0783600 PROTEIN"/>
    <property type="match status" value="1"/>
</dbReference>
<feature type="domain" description="F-box associated beta-propeller type 3" evidence="1">
    <location>
        <begin position="18"/>
        <end position="98"/>
    </location>
</feature>
<gene>
    <name evidence="2" type="ORF">AABB24_015894</name>
</gene>
<evidence type="ECO:0000313" key="3">
    <source>
        <dbReference type="Proteomes" id="UP001627284"/>
    </source>
</evidence>
<comment type="caution">
    <text evidence="2">The sequence shown here is derived from an EMBL/GenBank/DDBJ whole genome shotgun (WGS) entry which is preliminary data.</text>
</comment>
<dbReference type="EMBL" id="JBJKTR010000009">
    <property type="protein sequence ID" value="KAL3359058.1"/>
    <property type="molecule type" value="Genomic_DNA"/>
</dbReference>